<gene>
    <name evidence="2" type="ORF">CLORAM_02517</name>
</gene>
<organism evidence="2 3">
    <name type="scientific">Thomasclavelia ramosa DSM 1402</name>
    <dbReference type="NCBI Taxonomy" id="445974"/>
    <lineage>
        <taxon>Bacteria</taxon>
        <taxon>Bacillati</taxon>
        <taxon>Bacillota</taxon>
        <taxon>Erysipelotrichia</taxon>
        <taxon>Erysipelotrichales</taxon>
        <taxon>Coprobacillaceae</taxon>
        <taxon>Thomasclavelia</taxon>
    </lineage>
</organism>
<dbReference type="RefSeq" id="WP_003538347.1">
    <property type="nucleotide sequence ID" value="NZ_CP036346.1"/>
</dbReference>
<keyword evidence="1" id="KW-0812">Transmembrane</keyword>
<reference evidence="2" key="1">
    <citation type="submission" date="2007-11" db="EMBL/GenBank/DDBJ databases">
        <authorList>
            <person name="Fulton L."/>
            <person name="Clifton S."/>
            <person name="Fulton B."/>
            <person name="Xu J."/>
            <person name="Minx P."/>
            <person name="Pepin K.H."/>
            <person name="Johnson M."/>
            <person name="Thiruvilangam P."/>
            <person name="Bhonagiri V."/>
            <person name="Nash W.E."/>
            <person name="Mardis E.R."/>
            <person name="Wilson R.K."/>
        </authorList>
    </citation>
    <scope>NUCLEOTIDE SEQUENCE [LARGE SCALE GENOMIC DNA]</scope>
    <source>
        <strain evidence="2">DSM 1402</strain>
    </source>
</reference>
<sequence length="46" mass="5002">MLTAEMLKPITDSINSDLGILLPVGITIMGIMIGVSLIPRIVYKFL</sequence>
<dbReference type="Proteomes" id="UP000005798">
    <property type="component" value="Unassembled WGS sequence"/>
</dbReference>
<protein>
    <submittedName>
        <fullName evidence="2">Uncharacterized protein</fullName>
    </submittedName>
</protein>
<dbReference type="AlphaFoldDB" id="B0N7D4"/>
<comment type="caution">
    <text evidence="2">The sequence shown here is derived from an EMBL/GenBank/DDBJ whole genome shotgun (WGS) entry which is preliminary data.</text>
</comment>
<reference evidence="2" key="2">
    <citation type="submission" date="2014-06" db="EMBL/GenBank/DDBJ databases">
        <title>Draft genome sequence of Clostridium ramosum(DSM 1402).</title>
        <authorList>
            <person name="Sudarsanam P."/>
            <person name="Ley R."/>
            <person name="Guruge J."/>
            <person name="Turnbaugh P.J."/>
            <person name="Mahowald M."/>
            <person name="Liep D."/>
            <person name="Gordon J."/>
        </authorList>
    </citation>
    <scope>NUCLEOTIDE SEQUENCE</scope>
    <source>
        <strain evidence="2">DSM 1402</strain>
    </source>
</reference>
<keyword evidence="3" id="KW-1185">Reference proteome</keyword>
<keyword evidence="1" id="KW-1133">Transmembrane helix</keyword>
<evidence type="ECO:0000313" key="3">
    <source>
        <dbReference type="Proteomes" id="UP000005798"/>
    </source>
</evidence>
<dbReference type="HOGENOM" id="CLU_3183498_0_0_9"/>
<accession>B0N7D4</accession>
<feature type="transmembrane region" description="Helical" evidence="1">
    <location>
        <begin position="20"/>
        <end position="43"/>
    </location>
</feature>
<name>B0N7D4_9FIRM</name>
<dbReference type="EMBL" id="ABFX02000008">
    <property type="protein sequence ID" value="EDS17722.1"/>
    <property type="molecule type" value="Genomic_DNA"/>
</dbReference>
<evidence type="ECO:0000256" key="1">
    <source>
        <dbReference type="SAM" id="Phobius"/>
    </source>
</evidence>
<evidence type="ECO:0000313" key="2">
    <source>
        <dbReference type="EMBL" id="EDS17722.1"/>
    </source>
</evidence>
<proteinExistence type="predicted"/>
<keyword evidence="1" id="KW-0472">Membrane</keyword>